<organism evidence="4 5">
    <name type="scientific">Ascoidea rubescens DSM 1968</name>
    <dbReference type="NCBI Taxonomy" id="1344418"/>
    <lineage>
        <taxon>Eukaryota</taxon>
        <taxon>Fungi</taxon>
        <taxon>Dikarya</taxon>
        <taxon>Ascomycota</taxon>
        <taxon>Saccharomycotina</taxon>
        <taxon>Saccharomycetes</taxon>
        <taxon>Ascoideaceae</taxon>
        <taxon>Ascoidea</taxon>
    </lineage>
</organism>
<evidence type="ECO:0000313" key="5">
    <source>
        <dbReference type="Proteomes" id="UP000095038"/>
    </source>
</evidence>
<protein>
    <submittedName>
        <fullName evidence="4">NAD(P)-binding protein</fullName>
    </submittedName>
</protein>
<comment type="similarity">
    <text evidence="1 3">Belongs to the short-chain dehydrogenases/reductases (SDR) family.</text>
</comment>
<sequence>KISLFNNHSKNNRFEITSNDVVLIIGGSRGLGYEILKKFLIFENCKICIIDKQELDQVELNSFLFYFNCDVSNKNNLLNTFRKIETKIGSVTILINNVGIKHSEPFLKLKYLKMINIINTNLISYILSMKFFLQLSINEKRKLYIINISSVLGLIGPANLSIYSLTKTSIISLHESILHEINLLKNNQIKMLLIKLGQLDTLLFNDVKPPKPFLAPILSHEKMSKLIYSNIKRNQIGEISLPLYGKFLPILKIIPFFIVEFLRKFSEMDRSSVEVFNSMDK</sequence>
<keyword evidence="2" id="KW-0560">Oxidoreductase</keyword>
<feature type="non-terminal residue" evidence="4">
    <location>
        <position position="1"/>
    </location>
</feature>
<evidence type="ECO:0000256" key="1">
    <source>
        <dbReference type="ARBA" id="ARBA00006484"/>
    </source>
</evidence>
<evidence type="ECO:0000256" key="3">
    <source>
        <dbReference type="RuleBase" id="RU000363"/>
    </source>
</evidence>
<dbReference type="RefSeq" id="XP_020046125.1">
    <property type="nucleotide sequence ID" value="XM_020189998.1"/>
</dbReference>
<dbReference type="GeneID" id="30963634"/>
<dbReference type="PANTHER" id="PTHR24322:SF736">
    <property type="entry name" value="RETINOL DEHYDROGENASE 10"/>
    <property type="match status" value="1"/>
</dbReference>
<dbReference type="OrthoDB" id="5840532at2759"/>
<dbReference type="InParanoid" id="A0A1D2VDN3"/>
<evidence type="ECO:0000313" key="4">
    <source>
        <dbReference type="EMBL" id="ODV59818.1"/>
    </source>
</evidence>
<dbReference type="GO" id="GO:0016616">
    <property type="term" value="F:oxidoreductase activity, acting on the CH-OH group of donors, NAD or NADP as acceptor"/>
    <property type="evidence" value="ECO:0007669"/>
    <property type="project" value="TreeGrafter"/>
</dbReference>
<accession>A0A1D2VDN3</accession>
<dbReference type="InterPro" id="IPR036291">
    <property type="entry name" value="NAD(P)-bd_dom_sf"/>
</dbReference>
<dbReference type="Proteomes" id="UP000095038">
    <property type="component" value="Unassembled WGS sequence"/>
</dbReference>
<dbReference type="EMBL" id="KV454484">
    <property type="protein sequence ID" value="ODV59818.1"/>
    <property type="molecule type" value="Genomic_DNA"/>
</dbReference>
<keyword evidence="5" id="KW-1185">Reference proteome</keyword>
<evidence type="ECO:0000256" key="2">
    <source>
        <dbReference type="ARBA" id="ARBA00023002"/>
    </source>
</evidence>
<dbReference type="AlphaFoldDB" id="A0A1D2VDN3"/>
<dbReference type="PRINTS" id="PR00081">
    <property type="entry name" value="GDHRDH"/>
</dbReference>
<dbReference type="InterPro" id="IPR002347">
    <property type="entry name" value="SDR_fam"/>
</dbReference>
<dbReference type="Pfam" id="PF00106">
    <property type="entry name" value="adh_short"/>
    <property type="match status" value="1"/>
</dbReference>
<reference evidence="5" key="1">
    <citation type="submission" date="2016-05" db="EMBL/GenBank/DDBJ databases">
        <title>Comparative genomics of biotechnologically important yeasts.</title>
        <authorList>
            <consortium name="DOE Joint Genome Institute"/>
            <person name="Riley R."/>
            <person name="Haridas S."/>
            <person name="Wolfe K.H."/>
            <person name="Lopes M.R."/>
            <person name="Hittinger C.T."/>
            <person name="Goker M."/>
            <person name="Salamov A."/>
            <person name="Wisecaver J."/>
            <person name="Long T.M."/>
            <person name="Aerts A.L."/>
            <person name="Barry K."/>
            <person name="Choi C."/>
            <person name="Clum A."/>
            <person name="Coughlan A.Y."/>
            <person name="Deshpande S."/>
            <person name="Douglass A.P."/>
            <person name="Hanson S.J."/>
            <person name="Klenk H.-P."/>
            <person name="Labutti K."/>
            <person name="Lapidus A."/>
            <person name="Lindquist E."/>
            <person name="Lipzen A."/>
            <person name="Meier-Kolthoff J.P."/>
            <person name="Ohm R.A."/>
            <person name="Otillar R.P."/>
            <person name="Pangilinan J."/>
            <person name="Peng Y."/>
            <person name="Rokas A."/>
            <person name="Rosa C.A."/>
            <person name="Scheuner C."/>
            <person name="Sibirny A.A."/>
            <person name="Slot J.C."/>
            <person name="Stielow J.B."/>
            <person name="Sun H."/>
            <person name="Kurtzman C.P."/>
            <person name="Blackwell M."/>
            <person name="Grigoriev I.V."/>
            <person name="Jeffries T.W."/>
        </authorList>
    </citation>
    <scope>NUCLEOTIDE SEQUENCE [LARGE SCALE GENOMIC DNA]</scope>
    <source>
        <strain evidence="5">DSM 1968</strain>
    </source>
</reference>
<gene>
    <name evidence="4" type="ORF">ASCRUDRAFT_27363</name>
</gene>
<dbReference type="PRINTS" id="PR00080">
    <property type="entry name" value="SDRFAMILY"/>
</dbReference>
<dbReference type="PANTHER" id="PTHR24322">
    <property type="entry name" value="PKSB"/>
    <property type="match status" value="1"/>
</dbReference>
<name>A0A1D2VDN3_9ASCO</name>
<dbReference type="STRING" id="1344418.A0A1D2VDN3"/>
<proteinExistence type="inferred from homology"/>
<dbReference type="SUPFAM" id="SSF51735">
    <property type="entry name" value="NAD(P)-binding Rossmann-fold domains"/>
    <property type="match status" value="1"/>
</dbReference>
<feature type="non-terminal residue" evidence="4">
    <location>
        <position position="281"/>
    </location>
</feature>
<dbReference type="Gene3D" id="3.40.50.720">
    <property type="entry name" value="NAD(P)-binding Rossmann-like Domain"/>
    <property type="match status" value="1"/>
</dbReference>